<keyword evidence="1" id="KW-0472">Membrane</keyword>
<gene>
    <name evidence="2" type="ORF">GLIP_0134</name>
</gene>
<dbReference type="EMBL" id="BAEN01000004">
    <property type="protein sequence ID" value="GAC12789.1"/>
    <property type="molecule type" value="Genomic_DNA"/>
</dbReference>
<name>K6WWJ5_9ALTE</name>
<evidence type="ECO:0000313" key="3">
    <source>
        <dbReference type="Proteomes" id="UP000006334"/>
    </source>
</evidence>
<organism evidence="2 3">
    <name type="scientific">Aliiglaciecola lipolytica E3</name>
    <dbReference type="NCBI Taxonomy" id="1127673"/>
    <lineage>
        <taxon>Bacteria</taxon>
        <taxon>Pseudomonadati</taxon>
        <taxon>Pseudomonadota</taxon>
        <taxon>Gammaproteobacteria</taxon>
        <taxon>Alteromonadales</taxon>
        <taxon>Alteromonadaceae</taxon>
        <taxon>Aliiglaciecola</taxon>
    </lineage>
</organism>
<evidence type="ECO:0000313" key="2">
    <source>
        <dbReference type="EMBL" id="GAC12789.1"/>
    </source>
</evidence>
<reference evidence="2 3" key="1">
    <citation type="journal article" date="2017" name="Antonie Van Leeuwenhoek">
        <title>Rhizobium rhizosphaerae sp. nov., a novel species isolated from rice rhizosphere.</title>
        <authorList>
            <person name="Zhao J.J."/>
            <person name="Zhang J."/>
            <person name="Zhang R.J."/>
            <person name="Zhang C.W."/>
            <person name="Yin H.Q."/>
            <person name="Zhang X.X."/>
        </authorList>
    </citation>
    <scope>NUCLEOTIDE SEQUENCE [LARGE SCALE GENOMIC DNA]</scope>
    <source>
        <strain evidence="2 3">E3</strain>
    </source>
</reference>
<feature type="transmembrane region" description="Helical" evidence="1">
    <location>
        <begin position="19"/>
        <end position="37"/>
    </location>
</feature>
<accession>K6WWJ5</accession>
<comment type="caution">
    <text evidence="2">The sequence shown here is derived from an EMBL/GenBank/DDBJ whole genome shotgun (WGS) entry which is preliminary data.</text>
</comment>
<evidence type="ECO:0000256" key="1">
    <source>
        <dbReference type="SAM" id="Phobius"/>
    </source>
</evidence>
<dbReference type="STRING" id="1127673.GLIP_0134"/>
<dbReference type="Proteomes" id="UP000006334">
    <property type="component" value="Unassembled WGS sequence"/>
</dbReference>
<proteinExistence type="predicted"/>
<keyword evidence="1" id="KW-0812">Transmembrane</keyword>
<keyword evidence="3" id="KW-1185">Reference proteome</keyword>
<sequence length="49" mass="5650">MVIAIKLTQRQNLNIKMAALHPCHFFMPASFFLTFAISRITQQSIARDQ</sequence>
<keyword evidence="1" id="KW-1133">Transmembrane helix</keyword>
<dbReference type="AlphaFoldDB" id="K6WWJ5"/>
<protein>
    <submittedName>
        <fullName evidence="2">Uncharacterized protein</fullName>
    </submittedName>
</protein>